<dbReference type="InterPro" id="IPR000120">
    <property type="entry name" value="Amidase"/>
</dbReference>
<reference evidence="3 4" key="1">
    <citation type="submission" date="2024-03" db="EMBL/GenBank/DDBJ databases">
        <title>Actinomycetospora sp. OC33-EN06, a novel actinomycete isolated from wild orchid (Aerides multiflora).</title>
        <authorList>
            <person name="Suriyachadkun C."/>
        </authorList>
    </citation>
    <scope>NUCLEOTIDE SEQUENCE [LARGE SCALE GENOMIC DNA]</scope>
    <source>
        <strain evidence="3 4">OC33-EN06</strain>
    </source>
</reference>
<name>A0ABU8N1I1_9PSEU</name>
<accession>A0ABU8N1I1</accession>
<evidence type="ECO:0000313" key="3">
    <source>
        <dbReference type="EMBL" id="MEJ2885571.1"/>
    </source>
</evidence>
<dbReference type="InterPro" id="IPR036928">
    <property type="entry name" value="AS_sf"/>
</dbReference>
<feature type="region of interest" description="Disordered" evidence="1">
    <location>
        <begin position="228"/>
        <end position="248"/>
    </location>
</feature>
<dbReference type="RefSeq" id="WP_337712041.1">
    <property type="nucleotide sequence ID" value="NZ_JBBEGL010000001.1"/>
</dbReference>
<dbReference type="EMBL" id="JBBEGL010000001">
    <property type="protein sequence ID" value="MEJ2885571.1"/>
    <property type="molecule type" value="Genomic_DNA"/>
</dbReference>
<dbReference type="Pfam" id="PF01425">
    <property type="entry name" value="Amidase"/>
    <property type="match status" value="1"/>
</dbReference>
<evidence type="ECO:0000259" key="2">
    <source>
        <dbReference type="Pfam" id="PF01425"/>
    </source>
</evidence>
<dbReference type="Gene3D" id="3.90.1300.10">
    <property type="entry name" value="Amidase signature (AS) domain"/>
    <property type="match status" value="1"/>
</dbReference>
<sequence>MNDAPDTTGLLEAYAAGTTSPLAAVDEALTRLAAAHEALNCTIRFLGDRARTAARASERRWADGTARPLEGVPFGVKDVIDVAGVPTTHGSWNHGDEPATTSATVVRRLEEAGAIPVSKDGTTEFAVGGPHPPRFGAVRNPWDPERWAGGSSTGSAAAVAARAVPFALGTDVGGSVRLPSAWCGLTGLKPTAGAIPRTGVFPLSWTTETVGPLARSARDVERLFAVLRGPDGADPRSGPLPPHDPVDRDDLTGLRIAVPGGAFTELCDTAVRAGVEHLVDELVAAGAEVVPGEVPSAGDALPIGYQVVFTEAATLHRVDAARWDTYDPVVVKRISQGIVTPAVDYLRALQFRVELQRELDVVFADADLLVVPTCPSTAPRLPDGTVVVGGQEYPLYAAQSRSTMLGNLTGAPGLAVPTGLAPDGCPVSAQLVAAPHGEATALWAARVFQARTAHHRQAPPSAS</sequence>
<gene>
    <name evidence="3" type="ORF">WCD41_03855</name>
</gene>
<dbReference type="SUPFAM" id="SSF75304">
    <property type="entry name" value="Amidase signature (AS) enzymes"/>
    <property type="match status" value="1"/>
</dbReference>
<organism evidence="3 4">
    <name type="scientific">Actinomycetospora aeridis</name>
    <dbReference type="NCBI Taxonomy" id="3129231"/>
    <lineage>
        <taxon>Bacteria</taxon>
        <taxon>Bacillati</taxon>
        <taxon>Actinomycetota</taxon>
        <taxon>Actinomycetes</taxon>
        <taxon>Pseudonocardiales</taxon>
        <taxon>Pseudonocardiaceae</taxon>
        <taxon>Actinomycetospora</taxon>
    </lineage>
</organism>
<dbReference type="Proteomes" id="UP001370100">
    <property type="component" value="Unassembled WGS sequence"/>
</dbReference>
<proteinExistence type="predicted"/>
<dbReference type="PANTHER" id="PTHR11895">
    <property type="entry name" value="TRANSAMIDASE"/>
    <property type="match status" value="1"/>
</dbReference>
<dbReference type="PANTHER" id="PTHR11895:SF176">
    <property type="entry name" value="AMIDASE AMID-RELATED"/>
    <property type="match status" value="1"/>
</dbReference>
<keyword evidence="4" id="KW-1185">Reference proteome</keyword>
<evidence type="ECO:0000313" key="4">
    <source>
        <dbReference type="Proteomes" id="UP001370100"/>
    </source>
</evidence>
<protein>
    <submittedName>
        <fullName evidence="3">Amidase</fullName>
    </submittedName>
</protein>
<comment type="caution">
    <text evidence="3">The sequence shown here is derived from an EMBL/GenBank/DDBJ whole genome shotgun (WGS) entry which is preliminary data.</text>
</comment>
<dbReference type="InterPro" id="IPR023631">
    <property type="entry name" value="Amidase_dom"/>
</dbReference>
<evidence type="ECO:0000256" key="1">
    <source>
        <dbReference type="SAM" id="MobiDB-lite"/>
    </source>
</evidence>
<feature type="domain" description="Amidase" evidence="2">
    <location>
        <begin position="24"/>
        <end position="441"/>
    </location>
</feature>